<evidence type="ECO:0000256" key="2">
    <source>
        <dbReference type="ARBA" id="ARBA00022692"/>
    </source>
</evidence>
<evidence type="ECO:0000256" key="1">
    <source>
        <dbReference type="ARBA" id="ARBA00004141"/>
    </source>
</evidence>
<feature type="transmembrane region" description="Helical" evidence="5">
    <location>
        <begin position="147"/>
        <end position="170"/>
    </location>
</feature>
<name>A0ABQ0E3Z5_9PORP</name>
<keyword evidence="3 5" id="KW-1133">Transmembrane helix</keyword>
<feature type="transmembrane region" description="Helical" evidence="5">
    <location>
        <begin position="34"/>
        <end position="53"/>
    </location>
</feature>
<evidence type="ECO:0000256" key="3">
    <source>
        <dbReference type="ARBA" id="ARBA00022989"/>
    </source>
</evidence>
<dbReference type="EMBL" id="BAAFSF010000004">
    <property type="protein sequence ID" value="GAB1252387.1"/>
    <property type="molecule type" value="Genomic_DNA"/>
</dbReference>
<keyword evidence="2 5" id="KW-0812">Transmembrane</keyword>
<dbReference type="Proteomes" id="UP001628220">
    <property type="component" value="Unassembled WGS sequence"/>
</dbReference>
<dbReference type="Pfam" id="PF04172">
    <property type="entry name" value="LrgB"/>
    <property type="match status" value="1"/>
</dbReference>
<reference evidence="6 7" key="1">
    <citation type="journal article" date="2025" name="Int. J. Syst. Evol. Microbiol.">
        <title>Desulfovibrio falkowii sp. nov., Porphyromonas miyakawae sp. nov., Mediterraneibacter flintii sp. nov. and Owariibacterium komagatae gen. nov., sp. nov., isolated from human faeces.</title>
        <authorList>
            <person name="Hamaguchi T."/>
            <person name="Ohara M."/>
            <person name="Hisatomi A."/>
            <person name="Sekiguchi K."/>
            <person name="Takeda J.I."/>
            <person name="Ueyama J."/>
            <person name="Ito M."/>
            <person name="Nishiwaki H."/>
            <person name="Ogi T."/>
            <person name="Hirayama M."/>
            <person name="Ohkuma M."/>
            <person name="Sakamoto M."/>
            <person name="Ohno K."/>
        </authorList>
    </citation>
    <scope>NUCLEOTIDE SEQUENCE [LARGE SCALE GENOMIC DNA]</scope>
    <source>
        <strain evidence="6 7">13CB11C</strain>
    </source>
</reference>
<proteinExistence type="predicted"/>
<sequence length="233" mass="24627">MMQELLGNPIFSLPLTLGVYFLAQWLYNRTRLTLLNPLIITLVVLIAIVELSGTDYTLYRESTKMIDFMLGPSVVALGYMLHEEVHYIKNRIFSILASTVVGSAVGIASAAGIIFLMGGDLQLAVTMQPKSVTTPIAMALSEQSGGIPSLTAVVVIIAGVVGSMMAPTVFRVLKIESRIAKGLALGTSSHGMGTVTAIQMGTVEGAISGMAIGLMGAVTALLVPLFDKLWALL</sequence>
<dbReference type="InterPro" id="IPR007300">
    <property type="entry name" value="CidB/LrgB"/>
</dbReference>
<dbReference type="PANTHER" id="PTHR30249">
    <property type="entry name" value="PUTATIVE SEROTONIN TRANSPORTER"/>
    <property type="match status" value="1"/>
</dbReference>
<evidence type="ECO:0000256" key="5">
    <source>
        <dbReference type="SAM" id="Phobius"/>
    </source>
</evidence>
<protein>
    <submittedName>
        <fullName evidence="6">CidB/LrgB family autolysis modulator</fullName>
    </submittedName>
</protein>
<feature type="transmembrane region" description="Helical" evidence="5">
    <location>
        <begin position="93"/>
        <end position="117"/>
    </location>
</feature>
<evidence type="ECO:0000313" key="6">
    <source>
        <dbReference type="EMBL" id="GAB1252387.1"/>
    </source>
</evidence>
<keyword evidence="4 5" id="KW-0472">Membrane</keyword>
<comment type="caution">
    <text evidence="6">The sequence shown here is derived from an EMBL/GenBank/DDBJ whole genome shotgun (WGS) entry which is preliminary data.</text>
</comment>
<feature type="transmembrane region" description="Helical" evidence="5">
    <location>
        <begin position="206"/>
        <end position="226"/>
    </location>
</feature>
<accession>A0ABQ0E3Z5</accession>
<gene>
    <name evidence="6" type="ORF">Tsumi_14930</name>
</gene>
<feature type="transmembrane region" description="Helical" evidence="5">
    <location>
        <begin position="6"/>
        <end position="27"/>
    </location>
</feature>
<evidence type="ECO:0000313" key="7">
    <source>
        <dbReference type="Proteomes" id="UP001628220"/>
    </source>
</evidence>
<dbReference type="PANTHER" id="PTHR30249:SF0">
    <property type="entry name" value="PLASTIDAL GLYCOLATE_GLYCERATE TRANSLOCATOR 1, CHLOROPLASTIC"/>
    <property type="match status" value="1"/>
</dbReference>
<organism evidence="6 7">
    <name type="scientific">Porphyromonas miyakawae</name>
    <dbReference type="NCBI Taxonomy" id="3137470"/>
    <lineage>
        <taxon>Bacteria</taxon>
        <taxon>Pseudomonadati</taxon>
        <taxon>Bacteroidota</taxon>
        <taxon>Bacteroidia</taxon>
        <taxon>Bacteroidales</taxon>
        <taxon>Porphyromonadaceae</taxon>
        <taxon>Porphyromonas</taxon>
    </lineage>
</organism>
<evidence type="ECO:0000256" key="4">
    <source>
        <dbReference type="ARBA" id="ARBA00023136"/>
    </source>
</evidence>
<comment type="subcellular location">
    <subcellularLocation>
        <location evidence="1">Membrane</location>
        <topology evidence="1">Multi-pass membrane protein</topology>
    </subcellularLocation>
</comment>
<keyword evidence="7" id="KW-1185">Reference proteome</keyword>